<evidence type="ECO:0000313" key="8">
    <source>
        <dbReference type="Proteomes" id="UP000541969"/>
    </source>
</evidence>
<evidence type="ECO:0000313" key="7">
    <source>
        <dbReference type="EMBL" id="NYJ05190.1"/>
    </source>
</evidence>
<evidence type="ECO:0000256" key="4">
    <source>
        <dbReference type="PROSITE-ProRule" id="PRU00335"/>
    </source>
</evidence>
<keyword evidence="1" id="KW-0805">Transcription regulation</keyword>
<dbReference type="InterPro" id="IPR036271">
    <property type="entry name" value="Tet_transcr_reg_TetR-rel_C_sf"/>
</dbReference>
<dbReference type="Gene3D" id="1.10.10.60">
    <property type="entry name" value="Homeodomain-like"/>
    <property type="match status" value="1"/>
</dbReference>
<dbReference type="PROSITE" id="PS50949">
    <property type="entry name" value="HTH_GNTR"/>
    <property type="match status" value="1"/>
</dbReference>
<dbReference type="PANTHER" id="PTHR44846">
    <property type="entry name" value="MANNOSYL-D-GLYCERATE TRANSPORT/METABOLISM SYSTEM REPRESSOR MNGR-RELATED"/>
    <property type="match status" value="1"/>
</dbReference>
<dbReference type="InterPro" id="IPR050679">
    <property type="entry name" value="Bact_HTH_transcr_reg"/>
</dbReference>
<dbReference type="PROSITE" id="PS50977">
    <property type="entry name" value="HTH_TETR_2"/>
    <property type="match status" value="1"/>
</dbReference>
<dbReference type="InterPro" id="IPR000524">
    <property type="entry name" value="Tscrpt_reg_HTH_GntR"/>
</dbReference>
<dbReference type="InterPro" id="IPR036390">
    <property type="entry name" value="WH_DNA-bd_sf"/>
</dbReference>
<reference evidence="7 8" key="1">
    <citation type="submission" date="2020-07" db="EMBL/GenBank/DDBJ databases">
        <title>Sequencing the genomes of 1000 actinobacteria strains.</title>
        <authorList>
            <person name="Klenk H.-P."/>
        </authorList>
    </citation>
    <scope>NUCLEOTIDE SEQUENCE [LARGE SCALE GENOMIC DNA]</scope>
    <source>
        <strain evidence="7 8">DSM 104001</strain>
    </source>
</reference>
<dbReference type="Pfam" id="PF00392">
    <property type="entry name" value="GntR"/>
    <property type="match status" value="1"/>
</dbReference>
<sequence length="303" mass="32279">MSQDGAPASARVAAELRRRITAGELAPGARVPSTRAIVQRYGVAMATATKVLTTLQHEGLIRTVPGVGSVVAGAPVERPARRRSSSPEGALGVAAIVAAGTVVADAEGLAALSMRRVAAELDAAPMSLYRHVRDKDELLLQMMDAAISEVALPEPPADWREGLEIAARALWTGFRRHPWLPAALSLTRPQLLPGALEYSEWVLGVLTRAGWDPLTTFTTHLTVFTFVRGLAMNLELESEAEAASGLTDDEWMSGQEQALAALVADGRHPNFTHVLSGMDFDMDLDALFEFGLQRLLAGIAATG</sequence>
<dbReference type="GO" id="GO:0003677">
    <property type="term" value="F:DNA binding"/>
    <property type="evidence" value="ECO:0007669"/>
    <property type="project" value="UniProtKB-UniRule"/>
</dbReference>
<dbReference type="PANTHER" id="PTHR44846:SF17">
    <property type="entry name" value="GNTR-FAMILY TRANSCRIPTIONAL REGULATOR"/>
    <property type="match status" value="1"/>
</dbReference>
<dbReference type="Pfam" id="PF00440">
    <property type="entry name" value="TetR_N"/>
    <property type="match status" value="1"/>
</dbReference>
<protein>
    <submittedName>
        <fullName evidence="7">DNA-binding transcriptional regulator YhcF (GntR family)</fullName>
    </submittedName>
</protein>
<proteinExistence type="predicted"/>
<evidence type="ECO:0000256" key="2">
    <source>
        <dbReference type="ARBA" id="ARBA00023125"/>
    </source>
</evidence>
<keyword evidence="2 4" id="KW-0238">DNA-binding</keyword>
<dbReference type="Proteomes" id="UP000541969">
    <property type="component" value="Unassembled WGS sequence"/>
</dbReference>
<keyword evidence="3" id="KW-0804">Transcription</keyword>
<dbReference type="GO" id="GO:0003700">
    <property type="term" value="F:DNA-binding transcription factor activity"/>
    <property type="evidence" value="ECO:0007669"/>
    <property type="project" value="InterPro"/>
</dbReference>
<feature type="domain" description="HTH tetR-type" evidence="6">
    <location>
        <begin position="90"/>
        <end position="150"/>
    </location>
</feature>
<evidence type="ECO:0000256" key="3">
    <source>
        <dbReference type="ARBA" id="ARBA00023163"/>
    </source>
</evidence>
<accession>A0A853CBA2</accession>
<keyword evidence="8" id="KW-1185">Reference proteome</keyword>
<dbReference type="InterPro" id="IPR004111">
    <property type="entry name" value="Repressor_TetR_C"/>
</dbReference>
<dbReference type="InterPro" id="IPR001647">
    <property type="entry name" value="HTH_TetR"/>
</dbReference>
<evidence type="ECO:0000259" key="6">
    <source>
        <dbReference type="PROSITE" id="PS50977"/>
    </source>
</evidence>
<evidence type="ECO:0000259" key="5">
    <source>
        <dbReference type="PROSITE" id="PS50949"/>
    </source>
</evidence>
<feature type="DNA-binding region" description="H-T-H motif" evidence="4">
    <location>
        <begin position="113"/>
        <end position="132"/>
    </location>
</feature>
<evidence type="ECO:0000256" key="1">
    <source>
        <dbReference type="ARBA" id="ARBA00023015"/>
    </source>
</evidence>
<dbReference type="Gene3D" id="1.10.10.10">
    <property type="entry name" value="Winged helix-like DNA-binding domain superfamily/Winged helix DNA-binding domain"/>
    <property type="match status" value="1"/>
</dbReference>
<dbReference type="SUPFAM" id="SSF46689">
    <property type="entry name" value="Homeodomain-like"/>
    <property type="match status" value="1"/>
</dbReference>
<dbReference type="Gene3D" id="1.10.357.10">
    <property type="entry name" value="Tetracycline Repressor, domain 2"/>
    <property type="match status" value="1"/>
</dbReference>
<dbReference type="SMART" id="SM00345">
    <property type="entry name" value="HTH_GNTR"/>
    <property type="match status" value="1"/>
</dbReference>
<dbReference type="RefSeq" id="WP_179715809.1">
    <property type="nucleotide sequence ID" value="NZ_JACBZT010000001.1"/>
</dbReference>
<dbReference type="SUPFAM" id="SSF48498">
    <property type="entry name" value="Tetracyclin repressor-like, C-terminal domain"/>
    <property type="match status" value="1"/>
</dbReference>
<dbReference type="SUPFAM" id="SSF46785">
    <property type="entry name" value="Winged helix' DNA-binding domain"/>
    <property type="match status" value="1"/>
</dbReference>
<dbReference type="Pfam" id="PF02909">
    <property type="entry name" value="TetR_C_1"/>
    <property type="match status" value="1"/>
</dbReference>
<dbReference type="AlphaFoldDB" id="A0A853CBA2"/>
<feature type="domain" description="HTH gntR-type" evidence="5">
    <location>
        <begin position="6"/>
        <end position="74"/>
    </location>
</feature>
<dbReference type="InterPro" id="IPR009057">
    <property type="entry name" value="Homeodomain-like_sf"/>
</dbReference>
<gene>
    <name evidence="7" type="ORF">GGQ55_001468</name>
</gene>
<dbReference type="InterPro" id="IPR036388">
    <property type="entry name" value="WH-like_DNA-bd_sf"/>
</dbReference>
<name>A0A853CBA2_9ACTN</name>
<comment type="caution">
    <text evidence="7">The sequence shown here is derived from an EMBL/GenBank/DDBJ whole genome shotgun (WGS) entry which is preliminary data.</text>
</comment>
<dbReference type="CDD" id="cd07377">
    <property type="entry name" value="WHTH_GntR"/>
    <property type="match status" value="1"/>
</dbReference>
<dbReference type="GO" id="GO:0045892">
    <property type="term" value="P:negative regulation of DNA-templated transcription"/>
    <property type="evidence" value="ECO:0007669"/>
    <property type="project" value="InterPro"/>
</dbReference>
<organism evidence="7 8">
    <name type="scientific">Petropleomorpha daqingensis</name>
    <dbReference type="NCBI Taxonomy" id="2026353"/>
    <lineage>
        <taxon>Bacteria</taxon>
        <taxon>Bacillati</taxon>
        <taxon>Actinomycetota</taxon>
        <taxon>Actinomycetes</taxon>
        <taxon>Geodermatophilales</taxon>
        <taxon>Geodermatophilaceae</taxon>
        <taxon>Petropleomorpha</taxon>
    </lineage>
</organism>
<dbReference type="EMBL" id="JACBZT010000001">
    <property type="protein sequence ID" value="NYJ05190.1"/>
    <property type="molecule type" value="Genomic_DNA"/>
</dbReference>